<evidence type="ECO:0000313" key="6">
    <source>
        <dbReference type="Proteomes" id="UP001187471"/>
    </source>
</evidence>
<dbReference type="AlphaFoldDB" id="A0AA88QV46"/>
<dbReference type="EMBL" id="JAVXUO010002773">
    <property type="protein sequence ID" value="KAK2969860.1"/>
    <property type="molecule type" value="Genomic_DNA"/>
</dbReference>
<keyword evidence="6" id="KW-1185">Reference proteome</keyword>
<dbReference type="InterPro" id="IPR001487">
    <property type="entry name" value="Bromodomain"/>
</dbReference>
<evidence type="ECO:0000256" key="1">
    <source>
        <dbReference type="ARBA" id="ARBA00023117"/>
    </source>
</evidence>
<dbReference type="PROSITE" id="PS50014">
    <property type="entry name" value="BROMODOMAIN_2"/>
    <property type="match status" value="1"/>
</dbReference>
<accession>A0AA88QV46</accession>
<evidence type="ECO:0000256" key="2">
    <source>
        <dbReference type="PROSITE-ProRule" id="PRU00035"/>
    </source>
</evidence>
<organism evidence="5 6">
    <name type="scientific">Escallonia rubra</name>
    <dbReference type="NCBI Taxonomy" id="112253"/>
    <lineage>
        <taxon>Eukaryota</taxon>
        <taxon>Viridiplantae</taxon>
        <taxon>Streptophyta</taxon>
        <taxon>Embryophyta</taxon>
        <taxon>Tracheophyta</taxon>
        <taxon>Spermatophyta</taxon>
        <taxon>Magnoliopsida</taxon>
        <taxon>eudicotyledons</taxon>
        <taxon>Gunneridae</taxon>
        <taxon>Pentapetalae</taxon>
        <taxon>asterids</taxon>
        <taxon>campanulids</taxon>
        <taxon>Escalloniales</taxon>
        <taxon>Escalloniaceae</taxon>
        <taxon>Escallonia</taxon>
    </lineage>
</organism>
<evidence type="ECO:0000313" key="5">
    <source>
        <dbReference type="EMBL" id="KAK2969860.1"/>
    </source>
</evidence>
<comment type="caution">
    <text evidence="5">The sequence shown here is derived from an EMBL/GenBank/DDBJ whole genome shotgun (WGS) entry which is preliminary data.</text>
</comment>
<feature type="region of interest" description="Disordered" evidence="3">
    <location>
        <begin position="230"/>
        <end position="250"/>
    </location>
</feature>
<dbReference type="Proteomes" id="UP001187471">
    <property type="component" value="Unassembled WGS sequence"/>
</dbReference>
<dbReference type="SUPFAM" id="SSF47370">
    <property type="entry name" value="Bromodomain"/>
    <property type="match status" value="1"/>
</dbReference>
<evidence type="ECO:0000259" key="4">
    <source>
        <dbReference type="PROSITE" id="PS50014"/>
    </source>
</evidence>
<reference evidence="5" key="1">
    <citation type="submission" date="2022-12" db="EMBL/GenBank/DDBJ databases">
        <title>Draft genome assemblies for two species of Escallonia (Escalloniales).</title>
        <authorList>
            <person name="Chanderbali A."/>
            <person name="Dervinis C."/>
            <person name="Anghel I."/>
            <person name="Soltis D."/>
            <person name="Soltis P."/>
            <person name="Zapata F."/>
        </authorList>
    </citation>
    <scope>NUCLEOTIDE SEQUENCE</scope>
    <source>
        <strain evidence="5">UCBG92.1500</strain>
        <tissue evidence="5">Leaf</tissue>
    </source>
</reference>
<proteinExistence type="predicted"/>
<dbReference type="Gene3D" id="1.20.920.10">
    <property type="entry name" value="Bromodomain-like"/>
    <property type="match status" value="1"/>
</dbReference>
<protein>
    <recommendedName>
        <fullName evidence="4">Bromo domain-containing protein</fullName>
    </recommendedName>
</protein>
<keyword evidence="1 2" id="KW-0103">Bromodomain</keyword>
<feature type="region of interest" description="Disordered" evidence="3">
    <location>
        <begin position="163"/>
        <end position="202"/>
    </location>
</feature>
<dbReference type="SMART" id="SM00297">
    <property type="entry name" value="BROMO"/>
    <property type="match status" value="1"/>
</dbReference>
<name>A0AA88QV46_9ASTE</name>
<feature type="domain" description="Bromo" evidence="4">
    <location>
        <begin position="11"/>
        <end position="71"/>
    </location>
</feature>
<dbReference type="PANTHER" id="PTHR15398">
    <property type="entry name" value="BROMODOMAIN-CONTAINING PROTEIN 8"/>
    <property type="match status" value="1"/>
</dbReference>
<evidence type="ECO:0000256" key="3">
    <source>
        <dbReference type="SAM" id="MobiDB-lite"/>
    </source>
</evidence>
<gene>
    <name evidence="5" type="ORF">RJ640_030169</name>
</gene>
<dbReference type="PANTHER" id="PTHR15398:SF4">
    <property type="entry name" value="BROMODOMAIN-CONTAINING PROTEIN 8 ISOFORM X1"/>
    <property type="match status" value="1"/>
</dbReference>
<sequence>MVVSNVESTRVNEPRQKRARYKKIIRQHMDFDTIRSRIASCSIKSATELFRDLLLLANNALVFYSRRTREYKSALCLRDLILKAYRQHCPDSGSRASSYIPCLAPMCNPPVRPRSVRPRPRKRKFSAAKLPDADNIVTGAPQGFKRLSNVDFSTLSLQSLATAKKSNGTPQGYKKLGNADSGAHASQPSVMPKRSAETPQLYKKLSSANSDLPLQPLVMAKKGVGRPAKIRRGTANQQLKTPVMKERKRGRPKIIVQFDYAATLQEEEQEWE</sequence>
<dbReference type="Pfam" id="PF00439">
    <property type="entry name" value="Bromodomain"/>
    <property type="match status" value="1"/>
</dbReference>
<dbReference type="InterPro" id="IPR036427">
    <property type="entry name" value="Bromodomain-like_sf"/>
</dbReference>
<dbReference type="GO" id="GO:0035267">
    <property type="term" value="C:NuA4 histone acetyltransferase complex"/>
    <property type="evidence" value="ECO:0007669"/>
    <property type="project" value="TreeGrafter"/>
</dbReference>